<sequence length="97" mass="10786">MQILTLEHFASHINETFTVDLGAGDSPFVLIEARPLPAPGFQSTMRAPFSLFFHHASAILFPQRIYQMESPALGSFGIFLVPVARNQDGFVYQAVFN</sequence>
<name>A0A370X010_9GAMM</name>
<dbReference type="AlphaFoldDB" id="A0A370X010"/>
<accession>A0A370X010</accession>
<keyword evidence="3" id="KW-1185">Reference proteome</keyword>
<organism evidence="2 3">
    <name type="scientific">Dyella monticola</name>
    <dbReference type="NCBI Taxonomy" id="1927958"/>
    <lineage>
        <taxon>Bacteria</taxon>
        <taxon>Pseudomonadati</taxon>
        <taxon>Pseudomonadota</taxon>
        <taxon>Gammaproteobacteria</taxon>
        <taxon>Lysobacterales</taxon>
        <taxon>Rhodanobacteraceae</taxon>
        <taxon>Dyella</taxon>
    </lineage>
</organism>
<proteinExistence type="predicted"/>
<dbReference type="EMBL" id="QRBE01000005">
    <property type="protein sequence ID" value="RDS81753.1"/>
    <property type="molecule type" value="Genomic_DNA"/>
</dbReference>
<evidence type="ECO:0000313" key="3">
    <source>
        <dbReference type="Proteomes" id="UP000254258"/>
    </source>
</evidence>
<gene>
    <name evidence="2" type="ORF">DWU98_10690</name>
</gene>
<evidence type="ECO:0000259" key="1">
    <source>
        <dbReference type="Pfam" id="PF21880"/>
    </source>
</evidence>
<dbReference type="OrthoDB" id="8926597at2"/>
<feature type="domain" description="DUF6916" evidence="1">
    <location>
        <begin position="4"/>
        <end position="96"/>
    </location>
</feature>
<dbReference type="Proteomes" id="UP000254258">
    <property type="component" value="Unassembled WGS sequence"/>
</dbReference>
<dbReference type="Pfam" id="PF21880">
    <property type="entry name" value="DUF6916"/>
    <property type="match status" value="1"/>
</dbReference>
<evidence type="ECO:0000313" key="2">
    <source>
        <dbReference type="EMBL" id="RDS81753.1"/>
    </source>
</evidence>
<comment type="caution">
    <text evidence="2">The sequence shown here is derived from an EMBL/GenBank/DDBJ whole genome shotgun (WGS) entry which is preliminary data.</text>
</comment>
<protein>
    <recommendedName>
        <fullName evidence="1">DUF6916 domain-containing protein</fullName>
    </recommendedName>
</protein>
<dbReference type="RefSeq" id="WP_115495623.1">
    <property type="nucleotide sequence ID" value="NZ_QRBE01000005.1"/>
</dbReference>
<reference evidence="2 3" key="1">
    <citation type="submission" date="2018-07" db="EMBL/GenBank/DDBJ databases">
        <title>Dyella monticola sp. nov. and Dyella psychrodurans sp. nov. isolated from monsoon evergreen broad-leaved forest soil of Dinghu Mountain, China.</title>
        <authorList>
            <person name="Gao Z."/>
            <person name="Qiu L."/>
        </authorList>
    </citation>
    <scope>NUCLEOTIDE SEQUENCE [LARGE SCALE GENOMIC DNA]</scope>
    <source>
        <strain evidence="2 3">4G-K06</strain>
    </source>
</reference>
<dbReference type="InterPro" id="IPR054209">
    <property type="entry name" value="DUF6916"/>
</dbReference>